<dbReference type="GeneID" id="55611226"/>
<accession>A0A385DY57</accession>
<dbReference type="Proteomes" id="UP000262230">
    <property type="component" value="Segment"/>
</dbReference>
<dbReference type="EMBL" id="MH651172">
    <property type="protein sequence ID" value="AXQ63485.1"/>
    <property type="molecule type" value="Genomic_DNA"/>
</dbReference>
<name>A0A385DY57_9CAUD</name>
<sequence length="229" mass="26491">MLGSQREANEIFEYVQRFSAWREFNNGMEYNRQTAERWAYQREMGYIPEDSPLEFYYPYGPELPEPEMPEGWKYLAAGVSRRAYLSPTGVVYKVQKTPGSDYQGNRGEHQTAEYVRSLGNVVGAVIPRTELYEVPGCYVIALEFMDGIRGHDKWDRNCYGTNCRCGFMAGRCARTIRRELENKFGLSDLHSENVLWIPSQRKWAVVDLGLSNRRSENESAESRCNCGWC</sequence>
<protein>
    <submittedName>
        <fullName evidence="1">Uncharacterized protein</fullName>
    </submittedName>
</protein>
<evidence type="ECO:0000313" key="1">
    <source>
        <dbReference type="EMBL" id="AXQ63485.1"/>
    </source>
</evidence>
<reference evidence="1 2" key="1">
    <citation type="submission" date="2018-07" db="EMBL/GenBank/DDBJ databases">
        <authorList>
            <person name="Khadka D."/>
            <person name="Jones J."/>
            <person name="Carrillo K."/>
            <person name="Beckwith M.D."/>
            <person name="Griffiths E.C."/>
            <person name="LeFan V.M."/>
            <person name="Nayek S."/>
            <person name="Layton S.R."/>
            <person name="Kim T."/>
            <person name="Hughes L."/>
            <person name="Garlena R.A."/>
            <person name="Russell D.A."/>
            <person name="Pope W.H."/>
            <person name="Jacobs-Sera D."/>
            <person name="Hatfull G.F."/>
        </authorList>
    </citation>
    <scope>NUCLEOTIDE SEQUENCE [LARGE SCALE GENOMIC DNA]</scope>
</reference>
<evidence type="ECO:0000313" key="2">
    <source>
        <dbReference type="Proteomes" id="UP000262230"/>
    </source>
</evidence>
<keyword evidence="2" id="KW-1185">Reference proteome</keyword>
<gene>
    <name evidence="1" type="primary">254</name>
    <name evidence="1" type="ORF">SEA_COMRADE_254</name>
</gene>
<dbReference type="RefSeq" id="YP_009841015.1">
    <property type="nucleotide sequence ID" value="NC_048728.1"/>
</dbReference>
<organism evidence="1 2">
    <name type="scientific">Streptomyces phage Comrade</name>
    <dbReference type="NCBI Taxonomy" id="2301714"/>
    <lineage>
        <taxon>Viruses</taxon>
        <taxon>Duplodnaviria</taxon>
        <taxon>Heunggongvirae</taxon>
        <taxon>Uroviricota</taxon>
        <taxon>Caudoviricetes</taxon>
        <taxon>Stanwilliamsviridae</taxon>
        <taxon>Loccivirinae</taxon>
        <taxon>Gilsonvirus</taxon>
        <taxon>Gilsonvirus comrade</taxon>
    </lineage>
</organism>
<dbReference type="KEGG" id="vg:55611226"/>
<proteinExistence type="predicted"/>